<dbReference type="InterPro" id="IPR007110">
    <property type="entry name" value="Ig-like_dom"/>
</dbReference>
<dbReference type="Ensembl" id="ENSAMXT00005002896.1">
    <property type="protein sequence ID" value="ENSAMXP00005002579.1"/>
    <property type="gene ID" value="ENSAMXG00005001503.1"/>
</dbReference>
<dbReference type="SMART" id="SM00409">
    <property type="entry name" value="IG"/>
    <property type="match status" value="1"/>
</dbReference>
<evidence type="ECO:0000313" key="12">
    <source>
        <dbReference type="Ensembl" id="ENSAMXP00005002579.1"/>
    </source>
</evidence>
<proteinExistence type="predicted"/>
<evidence type="ECO:0000256" key="3">
    <source>
        <dbReference type="ARBA" id="ARBA00022729"/>
    </source>
</evidence>
<evidence type="ECO:0000256" key="4">
    <source>
        <dbReference type="ARBA" id="ARBA00022737"/>
    </source>
</evidence>
<evidence type="ECO:0000256" key="1">
    <source>
        <dbReference type="ARBA" id="ARBA00004167"/>
    </source>
</evidence>
<keyword evidence="5" id="KW-0130">Cell adhesion</keyword>
<dbReference type="InterPro" id="IPR050958">
    <property type="entry name" value="Cell_Adh-Cytoskel_Orgn"/>
</dbReference>
<dbReference type="PANTHER" id="PTHR45080">
    <property type="entry name" value="CONTACTIN 5"/>
    <property type="match status" value="1"/>
</dbReference>
<keyword evidence="7 10" id="KW-0472">Membrane</keyword>
<evidence type="ECO:0000313" key="13">
    <source>
        <dbReference type="Proteomes" id="UP000694621"/>
    </source>
</evidence>
<keyword evidence="4" id="KW-0677">Repeat</keyword>
<protein>
    <recommendedName>
        <fullName evidence="11">Ig-like domain-containing protein</fullName>
    </recommendedName>
</protein>
<dbReference type="SMART" id="SM00408">
    <property type="entry name" value="IGc2"/>
    <property type="match status" value="1"/>
</dbReference>
<name>A0A8B9GW66_ASTMX</name>
<comment type="subcellular location">
    <subcellularLocation>
        <location evidence="1">Membrane</location>
        <topology evidence="1">Single-pass membrane protein</topology>
    </subcellularLocation>
</comment>
<evidence type="ECO:0000256" key="7">
    <source>
        <dbReference type="ARBA" id="ARBA00023136"/>
    </source>
</evidence>
<keyword evidence="9" id="KW-0393">Immunoglobulin domain</keyword>
<organism evidence="12 13">
    <name type="scientific">Astyanax mexicanus</name>
    <name type="common">Blind cave fish</name>
    <name type="synonym">Astyanax fasciatus mexicanus</name>
    <dbReference type="NCBI Taxonomy" id="7994"/>
    <lineage>
        <taxon>Eukaryota</taxon>
        <taxon>Metazoa</taxon>
        <taxon>Chordata</taxon>
        <taxon>Craniata</taxon>
        <taxon>Vertebrata</taxon>
        <taxon>Euteleostomi</taxon>
        <taxon>Actinopterygii</taxon>
        <taxon>Neopterygii</taxon>
        <taxon>Teleostei</taxon>
        <taxon>Ostariophysi</taxon>
        <taxon>Characiformes</taxon>
        <taxon>Characoidei</taxon>
        <taxon>Acestrorhamphidae</taxon>
        <taxon>Acestrorhamphinae</taxon>
        <taxon>Astyanax</taxon>
    </lineage>
</organism>
<dbReference type="Proteomes" id="UP000694621">
    <property type="component" value="Unplaced"/>
</dbReference>
<dbReference type="FunFam" id="2.60.40.10:FF:000017">
    <property type="entry name" value="Down syndrome cell adhesion molecule b"/>
    <property type="match status" value="1"/>
</dbReference>
<evidence type="ECO:0000256" key="10">
    <source>
        <dbReference type="SAM" id="Phobius"/>
    </source>
</evidence>
<dbReference type="CDD" id="cd00096">
    <property type="entry name" value="Ig"/>
    <property type="match status" value="1"/>
</dbReference>
<dbReference type="GO" id="GO:0030424">
    <property type="term" value="C:axon"/>
    <property type="evidence" value="ECO:0007669"/>
    <property type="project" value="TreeGrafter"/>
</dbReference>
<dbReference type="Pfam" id="PF07679">
    <property type="entry name" value="I-set"/>
    <property type="match status" value="1"/>
</dbReference>
<sequence length="155" mass="17186">MQHLFDIFHTVPMFLMWLFGCNMLSTLLVSFLISNQWFLCTNLFGLFSTDGPEIAPGDDSAEVNRGLNVSLTCKADGNPKPVLRWSFNNQPMATGKGEATLTISRAKVTDSGEYLCTAANKIGTQTKRVSLVVKGRTMQLSYWLKCTHGPTFAKQ</sequence>
<dbReference type="SUPFAM" id="SSF48726">
    <property type="entry name" value="Immunoglobulin"/>
    <property type="match status" value="1"/>
</dbReference>
<keyword evidence="3" id="KW-0732">Signal</keyword>
<dbReference type="InterPro" id="IPR013098">
    <property type="entry name" value="Ig_I-set"/>
</dbReference>
<feature type="transmembrane region" description="Helical" evidence="10">
    <location>
        <begin position="14"/>
        <end position="33"/>
    </location>
</feature>
<keyword evidence="2 10" id="KW-0812">Transmembrane</keyword>
<dbReference type="GO" id="GO:0005886">
    <property type="term" value="C:plasma membrane"/>
    <property type="evidence" value="ECO:0007669"/>
    <property type="project" value="TreeGrafter"/>
</dbReference>
<accession>A0A8B9GW66</accession>
<feature type="domain" description="Ig-like" evidence="11">
    <location>
        <begin position="52"/>
        <end position="130"/>
    </location>
</feature>
<dbReference type="Gene3D" id="2.60.40.10">
    <property type="entry name" value="Immunoglobulins"/>
    <property type="match status" value="1"/>
</dbReference>
<evidence type="ECO:0000256" key="6">
    <source>
        <dbReference type="ARBA" id="ARBA00022989"/>
    </source>
</evidence>
<dbReference type="GO" id="GO:0043025">
    <property type="term" value="C:neuronal cell body"/>
    <property type="evidence" value="ECO:0007669"/>
    <property type="project" value="TreeGrafter"/>
</dbReference>
<dbReference type="GO" id="GO:0050808">
    <property type="term" value="P:synapse organization"/>
    <property type="evidence" value="ECO:0007669"/>
    <property type="project" value="TreeGrafter"/>
</dbReference>
<dbReference type="InterPro" id="IPR003599">
    <property type="entry name" value="Ig_sub"/>
</dbReference>
<dbReference type="GO" id="GO:0008046">
    <property type="term" value="F:axon guidance receptor activity"/>
    <property type="evidence" value="ECO:0007669"/>
    <property type="project" value="TreeGrafter"/>
</dbReference>
<dbReference type="InterPro" id="IPR036179">
    <property type="entry name" value="Ig-like_dom_sf"/>
</dbReference>
<keyword evidence="6 10" id="KW-1133">Transmembrane helix</keyword>
<dbReference type="InterPro" id="IPR013783">
    <property type="entry name" value="Ig-like_fold"/>
</dbReference>
<keyword evidence="8" id="KW-1015">Disulfide bond</keyword>
<dbReference type="PROSITE" id="PS50835">
    <property type="entry name" value="IG_LIKE"/>
    <property type="match status" value="1"/>
</dbReference>
<evidence type="ECO:0000256" key="5">
    <source>
        <dbReference type="ARBA" id="ARBA00022889"/>
    </source>
</evidence>
<dbReference type="InterPro" id="IPR003598">
    <property type="entry name" value="Ig_sub2"/>
</dbReference>
<reference evidence="12" key="1">
    <citation type="submission" date="2025-08" db="UniProtKB">
        <authorList>
            <consortium name="Ensembl"/>
        </authorList>
    </citation>
    <scope>IDENTIFICATION</scope>
</reference>
<dbReference type="GO" id="GO:0007156">
    <property type="term" value="P:homophilic cell adhesion via plasma membrane adhesion molecules"/>
    <property type="evidence" value="ECO:0007669"/>
    <property type="project" value="TreeGrafter"/>
</dbReference>
<evidence type="ECO:0000256" key="9">
    <source>
        <dbReference type="ARBA" id="ARBA00023319"/>
    </source>
</evidence>
<evidence type="ECO:0000256" key="8">
    <source>
        <dbReference type="ARBA" id="ARBA00023157"/>
    </source>
</evidence>
<evidence type="ECO:0000256" key="2">
    <source>
        <dbReference type="ARBA" id="ARBA00022692"/>
    </source>
</evidence>
<evidence type="ECO:0000259" key="11">
    <source>
        <dbReference type="PROSITE" id="PS50835"/>
    </source>
</evidence>
<dbReference type="AlphaFoldDB" id="A0A8B9GW66"/>
<dbReference type="PANTHER" id="PTHR45080:SF8">
    <property type="entry name" value="IG-LIKE DOMAIN-CONTAINING PROTEIN"/>
    <property type="match status" value="1"/>
</dbReference>